<accession>A0A6A4L6X8</accession>
<dbReference type="OrthoDB" id="663321at2759"/>
<feature type="non-terminal residue" evidence="2">
    <location>
        <position position="1"/>
    </location>
</feature>
<reference evidence="2 3" key="1">
    <citation type="journal article" date="2019" name="Genome Biol. Evol.">
        <title>The Rhododendron genome and chromosomal organization provide insight into shared whole-genome duplications across the heath family (Ericaceae).</title>
        <authorList>
            <person name="Soza V.L."/>
            <person name="Lindsley D."/>
            <person name="Waalkes A."/>
            <person name="Ramage E."/>
            <person name="Patwardhan R.P."/>
            <person name="Burton J.N."/>
            <person name="Adey A."/>
            <person name="Kumar A."/>
            <person name="Qiu R."/>
            <person name="Shendure J."/>
            <person name="Hall B."/>
        </authorList>
    </citation>
    <scope>NUCLEOTIDE SEQUENCE [LARGE SCALE GENOMIC DNA]</scope>
    <source>
        <strain evidence="2">RSF 1966-606</strain>
    </source>
</reference>
<evidence type="ECO:0008006" key="4">
    <source>
        <dbReference type="Google" id="ProtNLM"/>
    </source>
</evidence>
<proteinExistence type="predicted"/>
<sequence length="156" mass="17203">MGIQHPLFPILILLILALGNVSDGRHLRRIAAVGKDDGFTREFNSQYSQRFSDEPGFMRFPEEPGNDSVDPVYKSQSKKFQGGRTPFTIDCFLEGNASHTAIVIQSFAASNNTEKGSILAPRSTVADVKPDISGLIGLRINPHDCGIVPNWAHLYY</sequence>
<comment type="caution">
    <text evidence="2">The sequence shown here is derived from an EMBL/GenBank/DDBJ whole genome shotgun (WGS) entry which is preliminary data.</text>
</comment>
<protein>
    <recommendedName>
        <fullName evidence="4">Legume lectin domain-containing protein</fullName>
    </recommendedName>
</protein>
<gene>
    <name evidence="2" type="ORF">C3L33_15999</name>
</gene>
<keyword evidence="3" id="KW-1185">Reference proteome</keyword>
<feature type="chain" id="PRO_5025602574" description="Legume lectin domain-containing protein" evidence="1">
    <location>
        <begin position="25"/>
        <end position="156"/>
    </location>
</feature>
<name>A0A6A4L6X8_9ERIC</name>
<dbReference type="AlphaFoldDB" id="A0A6A4L6X8"/>
<organism evidence="2 3">
    <name type="scientific">Rhododendron williamsianum</name>
    <dbReference type="NCBI Taxonomy" id="262921"/>
    <lineage>
        <taxon>Eukaryota</taxon>
        <taxon>Viridiplantae</taxon>
        <taxon>Streptophyta</taxon>
        <taxon>Embryophyta</taxon>
        <taxon>Tracheophyta</taxon>
        <taxon>Spermatophyta</taxon>
        <taxon>Magnoliopsida</taxon>
        <taxon>eudicotyledons</taxon>
        <taxon>Gunneridae</taxon>
        <taxon>Pentapetalae</taxon>
        <taxon>asterids</taxon>
        <taxon>Ericales</taxon>
        <taxon>Ericaceae</taxon>
        <taxon>Ericoideae</taxon>
        <taxon>Rhodoreae</taxon>
        <taxon>Rhododendron</taxon>
    </lineage>
</organism>
<evidence type="ECO:0000256" key="1">
    <source>
        <dbReference type="SAM" id="SignalP"/>
    </source>
</evidence>
<keyword evidence="1" id="KW-0732">Signal</keyword>
<evidence type="ECO:0000313" key="2">
    <source>
        <dbReference type="EMBL" id="KAE9452094.1"/>
    </source>
</evidence>
<evidence type="ECO:0000313" key="3">
    <source>
        <dbReference type="Proteomes" id="UP000428333"/>
    </source>
</evidence>
<dbReference type="Proteomes" id="UP000428333">
    <property type="component" value="Linkage Group LG09"/>
</dbReference>
<dbReference type="EMBL" id="QEFC01002453">
    <property type="protein sequence ID" value="KAE9452094.1"/>
    <property type="molecule type" value="Genomic_DNA"/>
</dbReference>
<feature type="signal peptide" evidence="1">
    <location>
        <begin position="1"/>
        <end position="24"/>
    </location>
</feature>